<dbReference type="RefSeq" id="WP_224189983.1">
    <property type="nucleotide sequence ID" value="NZ_JAIRAU010000001.1"/>
</dbReference>
<feature type="region of interest" description="Disordered" evidence="1">
    <location>
        <begin position="89"/>
        <end position="135"/>
    </location>
</feature>
<sequence length="347" mass="36264">MANGNKNSTTASGEIKDDGSTAPTGERTDGPRVVVNEPAASQPPRTSVPEPFVPKTGMAPVVATGGLLALGGAAIYGVQWWRRRQALAAGEGGTSLPDDSGQTQGTPPPNGGQNGGVAPPAQGTSPAADPNFWGTTSRGAEFRSVLAKIEEVSRMPLRLYLSVVANREAGWNRKARNQDKVEAAASAAAIAAGPGRKNPTPKFATSIAGAGSGGLFGALAPYVAWTGLDEDFMPYLDEDYTIVEDPIVAAICAAKYYQRIVTYYPTVFAGGAPTSEDNYRVRLGWANPSKLKSDPAGSLFKAVKGRLDEDLAELGLKITDLPPPDASRWPGLKAVVEGMKGLTPTWK</sequence>
<evidence type="ECO:0000313" key="4">
    <source>
        <dbReference type="Proteomes" id="UP001139031"/>
    </source>
</evidence>
<keyword evidence="2" id="KW-0812">Transmembrane</keyword>
<dbReference type="Proteomes" id="UP001139031">
    <property type="component" value="Unassembled WGS sequence"/>
</dbReference>
<feature type="region of interest" description="Disordered" evidence="1">
    <location>
        <begin position="1"/>
        <end position="53"/>
    </location>
</feature>
<feature type="compositionally biased region" description="Polar residues" evidence="1">
    <location>
        <begin position="1"/>
        <end position="12"/>
    </location>
</feature>
<reference evidence="3" key="1">
    <citation type="submission" date="2021-08" db="EMBL/GenBank/DDBJ databases">
        <authorList>
            <person name="Stevens D.C."/>
        </authorList>
    </citation>
    <scope>NUCLEOTIDE SEQUENCE</scope>
    <source>
        <strain evidence="3">DSM 53165</strain>
    </source>
</reference>
<name>A0ABS7TJ31_9BACT</name>
<keyword evidence="2" id="KW-0472">Membrane</keyword>
<evidence type="ECO:0000256" key="1">
    <source>
        <dbReference type="SAM" id="MobiDB-lite"/>
    </source>
</evidence>
<keyword evidence="2" id="KW-1133">Transmembrane helix</keyword>
<gene>
    <name evidence="3" type="ORF">K7C98_03100</name>
</gene>
<accession>A0ABS7TJ31</accession>
<protein>
    <recommendedName>
        <fullName evidence="5">Transglycosylase SLT domain-containing protein</fullName>
    </recommendedName>
</protein>
<feature type="transmembrane region" description="Helical" evidence="2">
    <location>
        <begin position="57"/>
        <end position="78"/>
    </location>
</feature>
<proteinExistence type="predicted"/>
<evidence type="ECO:0000313" key="3">
    <source>
        <dbReference type="EMBL" id="MBZ5708231.1"/>
    </source>
</evidence>
<organism evidence="3 4">
    <name type="scientific">Nannocystis pusilla</name>
    <dbReference type="NCBI Taxonomy" id="889268"/>
    <lineage>
        <taxon>Bacteria</taxon>
        <taxon>Pseudomonadati</taxon>
        <taxon>Myxococcota</taxon>
        <taxon>Polyangia</taxon>
        <taxon>Nannocystales</taxon>
        <taxon>Nannocystaceae</taxon>
        <taxon>Nannocystis</taxon>
    </lineage>
</organism>
<evidence type="ECO:0000256" key="2">
    <source>
        <dbReference type="SAM" id="Phobius"/>
    </source>
</evidence>
<keyword evidence="4" id="KW-1185">Reference proteome</keyword>
<evidence type="ECO:0008006" key="5">
    <source>
        <dbReference type="Google" id="ProtNLM"/>
    </source>
</evidence>
<dbReference type="EMBL" id="JAIRAU010000001">
    <property type="protein sequence ID" value="MBZ5708231.1"/>
    <property type="molecule type" value="Genomic_DNA"/>
</dbReference>
<comment type="caution">
    <text evidence="3">The sequence shown here is derived from an EMBL/GenBank/DDBJ whole genome shotgun (WGS) entry which is preliminary data.</text>
</comment>